<protein>
    <recommendedName>
        <fullName evidence="4">Polysaccharide biosynthesis protein</fullName>
    </recommendedName>
</protein>
<feature type="transmembrane region" description="Helical" evidence="1">
    <location>
        <begin position="12"/>
        <end position="30"/>
    </location>
</feature>
<name>A0A128EZQ7_9GAMM</name>
<organism evidence="2 3">
    <name type="scientific">Grimontia celer</name>
    <dbReference type="NCBI Taxonomy" id="1796497"/>
    <lineage>
        <taxon>Bacteria</taxon>
        <taxon>Pseudomonadati</taxon>
        <taxon>Pseudomonadota</taxon>
        <taxon>Gammaproteobacteria</taxon>
        <taxon>Vibrionales</taxon>
        <taxon>Vibrionaceae</taxon>
        <taxon>Grimontia</taxon>
    </lineage>
</organism>
<evidence type="ECO:0000256" key="1">
    <source>
        <dbReference type="SAM" id="Phobius"/>
    </source>
</evidence>
<evidence type="ECO:0000313" key="3">
    <source>
        <dbReference type="Proteomes" id="UP000071641"/>
    </source>
</evidence>
<dbReference type="Proteomes" id="UP000071641">
    <property type="component" value="Unassembled WGS sequence"/>
</dbReference>
<reference evidence="3" key="1">
    <citation type="submission" date="2016-02" db="EMBL/GenBank/DDBJ databases">
        <authorList>
            <person name="Rodrigo-Torres Lidia"/>
            <person name="Arahal R.David."/>
        </authorList>
    </citation>
    <scope>NUCLEOTIDE SEQUENCE [LARGE SCALE GENOMIC DNA]</scope>
    <source>
        <strain evidence="3">CECT 9029</strain>
    </source>
</reference>
<feature type="transmembrane region" description="Helical" evidence="1">
    <location>
        <begin position="374"/>
        <end position="396"/>
    </location>
</feature>
<feature type="transmembrane region" description="Helical" evidence="1">
    <location>
        <begin position="316"/>
        <end position="336"/>
    </location>
</feature>
<dbReference type="AlphaFoldDB" id="A0A128EZQ7"/>
<sequence length="406" mass="46165">MLKKILASMANQGAISVFNLIVSIYILKLYSVSDFGVYSIVFALGLGAISFQNALISTPMSVRIKKRVLNGKSKYLNFYNSINLLYLFSILTISIVAGLLIEFPGWLLGLYLVSFSIRDYYKNLLMLDYDVHTVTKMEVLFIFLALLSLLIYYFLEIYSIQLIVITLAICSLISTAVAKCKINIHTNLNILIVYRFYKIKIWPISKWATLGVFVTEIYSRSYIFILTTFYSTEILGLVQAGRVLFGPMNLILNGWIKIARNHLASLLGSNSRDKFGAFIRLSVFGVIALNILAISAVMLFWKHLEELLFIQIEENILLTTVLWGIAVAMIQLRTVISTSLQAYGVFKIQTYFNIMSSITTLLSIILIYKFLSWQYMPLAIAIGEGTLLALSFIYYIKVRKEEYYAS</sequence>
<evidence type="ECO:0008006" key="4">
    <source>
        <dbReference type="Google" id="ProtNLM"/>
    </source>
</evidence>
<dbReference type="RefSeq" id="WP_062662775.1">
    <property type="nucleotide sequence ID" value="NZ_FIZX01000001.1"/>
</dbReference>
<dbReference type="OrthoDB" id="6396247at2"/>
<feature type="transmembrane region" description="Helical" evidence="1">
    <location>
        <begin position="133"/>
        <end position="154"/>
    </location>
</feature>
<keyword evidence="3" id="KW-1185">Reference proteome</keyword>
<accession>A0A128EZQ7</accession>
<feature type="transmembrane region" description="Helical" evidence="1">
    <location>
        <begin position="77"/>
        <end position="97"/>
    </location>
</feature>
<keyword evidence="1" id="KW-1133">Transmembrane helix</keyword>
<feature type="transmembrane region" description="Helical" evidence="1">
    <location>
        <begin position="348"/>
        <end position="368"/>
    </location>
</feature>
<feature type="transmembrane region" description="Helical" evidence="1">
    <location>
        <begin position="36"/>
        <end position="56"/>
    </location>
</feature>
<feature type="transmembrane region" description="Helical" evidence="1">
    <location>
        <begin position="277"/>
        <end position="301"/>
    </location>
</feature>
<keyword evidence="1" id="KW-0472">Membrane</keyword>
<dbReference type="EMBL" id="FIZX01000001">
    <property type="protein sequence ID" value="CZF80043.1"/>
    <property type="molecule type" value="Genomic_DNA"/>
</dbReference>
<dbReference type="STRING" id="1796497.GCE9029_01813"/>
<keyword evidence="1" id="KW-0812">Transmembrane</keyword>
<gene>
    <name evidence="2" type="ORF">GCE9029_01813</name>
</gene>
<evidence type="ECO:0000313" key="2">
    <source>
        <dbReference type="EMBL" id="CZF80043.1"/>
    </source>
</evidence>
<proteinExistence type="predicted"/>